<feature type="region of interest" description="Disordered" evidence="5">
    <location>
        <begin position="1"/>
        <end position="77"/>
    </location>
</feature>
<feature type="compositionally biased region" description="Basic and acidic residues" evidence="5">
    <location>
        <begin position="107"/>
        <end position="117"/>
    </location>
</feature>
<feature type="compositionally biased region" description="Low complexity" evidence="5">
    <location>
        <begin position="19"/>
        <end position="40"/>
    </location>
</feature>
<evidence type="ECO:0000256" key="2">
    <source>
        <dbReference type="ARBA" id="ARBA00022692"/>
    </source>
</evidence>
<dbReference type="PANTHER" id="PTHR28304:SF2">
    <property type="entry name" value="PEROXISOMAL MEMBRANE PROTEIN PEX29"/>
    <property type="match status" value="1"/>
</dbReference>
<dbReference type="Pfam" id="PF06398">
    <property type="entry name" value="Pex24p"/>
    <property type="match status" value="1"/>
</dbReference>
<dbReference type="Proteomes" id="UP000326924">
    <property type="component" value="Unassembled WGS sequence"/>
</dbReference>
<keyword evidence="9" id="KW-1185">Reference proteome</keyword>
<comment type="caution">
    <text evidence="8">The sequence shown here is derived from an EMBL/GenBank/DDBJ whole genome shotgun (WGS) entry which is preliminary data.</text>
</comment>
<dbReference type="InParanoid" id="A0A5J5F5R9"/>
<evidence type="ECO:0000256" key="1">
    <source>
        <dbReference type="ARBA" id="ARBA00004141"/>
    </source>
</evidence>
<dbReference type="AlphaFoldDB" id="A0A5J5F5R9"/>
<gene>
    <name evidence="8" type="ORF">FN846DRAFT_360920</name>
</gene>
<evidence type="ECO:0000256" key="5">
    <source>
        <dbReference type="SAM" id="MobiDB-lite"/>
    </source>
</evidence>
<proteinExistence type="predicted"/>
<dbReference type="InterPro" id="IPR052816">
    <property type="entry name" value="Peroxisomal_Membrane_PEX28-32"/>
</dbReference>
<name>A0A5J5F5R9_9PEZI</name>
<evidence type="ECO:0000259" key="7">
    <source>
        <dbReference type="Pfam" id="PF06398"/>
    </source>
</evidence>
<feature type="domain" description="TECPR1-like DysF" evidence="7">
    <location>
        <begin position="118"/>
        <end position="453"/>
    </location>
</feature>
<evidence type="ECO:0000313" key="8">
    <source>
        <dbReference type="EMBL" id="KAA8912021.1"/>
    </source>
</evidence>
<dbReference type="GO" id="GO:0005778">
    <property type="term" value="C:peroxisomal membrane"/>
    <property type="evidence" value="ECO:0007669"/>
    <property type="project" value="UniProtKB-ARBA"/>
</dbReference>
<feature type="compositionally biased region" description="Low complexity" evidence="5">
    <location>
        <begin position="56"/>
        <end position="72"/>
    </location>
</feature>
<feature type="transmembrane region" description="Helical" evidence="6">
    <location>
        <begin position="161"/>
        <end position="186"/>
    </location>
</feature>
<evidence type="ECO:0000313" key="9">
    <source>
        <dbReference type="Proteomes" id="UP000326924"/>
    </source>
</evidence>
<keyword evidence="3 6" id="KW-1133">Transmembrane helix</keyword>
<comment type="subcellular location">
    <subcellularLocation>
        <location evidence="1">Membrane</location>
        <topology evidence="1">Multi-pass membrane protein</topology>
    </subcellularLocation>
</comment>
<protein>
    <submittedName>
        <fullName evidence="8">Integral peroxisomal membrane peroxin-domain-containing protein</fullName>
    </submittedName>
</protein>
<feature type="region of interest" description="Disordered" evidence="5">
    <location>
        <begin position="94"/>
        <end position="120"/>
    </location>
</feature>
<sequence>MNDIHSLAPDFPHGRERSSSVGSSSPHSRSPSPQRSSGRHGWTLGLVSHTPHRRSYSGASASAAPESNSNTSMSTSIQERVFQRMLQSVLPSDFALQEEDGSTPGAKDPRPDTRERPPFSLTTMSQNFRRFNSRIGIVFIFQHRVLRLLSWKTPSHTLSLALIYTFVCLDPYLIFALPATAALLFLMVPSFITRHPPAPNSVYTASGPAIAPPPEVRAVSEISKDFFRNLRDLQNTMDDFTVMHDKTIALIGPPTNFSDEKLSSGIFLILFFTSIALFISAHLLPWRLIFLVLGWTGLAFANPSLQRFVLDTHDEHLAPKEKHVALMADSWIHRDITLSTTPETREVEVFELQRRTPSGEYEPWLFSNSPYEPLSPARIAEERPKGTRFFEDVRVPPGWEWVEGKWTLDLGSTTWVAERCVVGVEVEEEGERWVFDHEHEGVHGEWRRRRWVRTVRRKYMTE</sequence>
<evidence type="ECO:0000256" key="3">
    <source>
        <dbReference type="ARBA" id="ARBA00022989"/>
    </source>
</evidence>
<organism evidence="8 9">
    <name type="scientific">Sphaerosporella brunnea</name>
    <dbReference type="NCBI Taxonomy" id="1250544"/>
    <lineage>
        <taxon>Eukaryota</taxon>
        <taxon>Fungi</taxon>
        <taxon>Dikarya</taxon>
        <taxon>Ascomycota</taxon>
        <taxon>Pezizomycotina</taxon>
        <taxon>Pezizomycetes</taxon>
        <taxon>Pezizales</taxon>
        <taxon>Pyronemataceae</taxon>
        <taxon>Sphaerosporella</taxon>
    </lineage>
</organism>
<accession>A0A5J5F5R9</accession>
<dbReference type="GO" id="GO:0007031">
    <property type="term" value="P:peroxisome organization"/>
    <property type="evidence" value="ECO:0007669"/>
    <property type="project" value="TreeGrafter"/>
</dbReference>
<dbReference type="FunCoup" id="A0A5J5F5R9">
    <property type="interactions" value="62"/>
</dbReference>
<reference evidence="8 9" key="1">
    <citation type="submission" date="2019-09" db="EMBL/GenBank/DDBJ databases">
        <title>Draft genome of the ectomycorrhizal ascomycete Sphaerosporella brunnea.</title>
        <authorList>
            <consortium name="DOE Joint Genome Institute"/>
            <person name="Benucci G.M."/>
            <person name="Marozzi G."/>
            <person name="Antonielli L."/>
            <person name="Sanchez S."/>
            <person name="Marco P."/>
            <person name="Wang X."/>
            <person name="Falini L.B."/>
            <person name="Barry K."/>
            <person name="Haridas S."/>
            <person name="Lipzen A."/>
            <person name="Labutti K."/>
            <person name="Grigoriev I.V."/>
            <person name="Murat C."/>
            <person name="Martin F."/>
            <person name="Albertini E."/>
            <person name="Donnini D."/>
            <person name="Bonito G."/>
        </authorList>
    </citation>
    <scope>NUCLEOTIDE SEQUENCE [LARGE SCALE GENOMIC DNA]</scope>
    <source>
        <strain evidence="8 9">Sb_GMNB300</strain>
    </source>
</reference>
<feature type="transmembrane region" description="Helical" evidence="6">
    <location>
        <begin position="265"/>
        <end position="283"/>
    </location>
</feature>
<dbReference type="EMBL" id="VXIS01000029">
    <property type="protein sequence ID" value="KAA8912021.1"/>
    <property type="molecule type" value="Genomic_DNA"/>
</dbReference>
<evidence type="ECO:0000256" key="6">
    <source>
        <dbReference type="SAM" id="Phobius"/>
    </source>
</evidence>
<dbReference type="InterPro" id="IPR010482">
    <property type="entry name" value="TECPR1-like_DysF"/>
</dbReference>
<dbReference type="OrthoDB" id="74314at2759"/>
<keyword evidence="2 6" id="KW-0812">Transmembrane</keyword>
<keyword evidence="4 6" id="KW-0472">Membrane</keyword>
<dbReference type="PANTHER" id="PTHR28304">
    <property type="entry name" value="PEROXISOMAL MEMBRANE PROTEIN PEX29"/>
    <property type="match status" value="1"/>
</dbReference>
<evidence type="ECO:0000256" key="4">
    <source>
        <dbReference type="ARBA" id="ARBA00023136"/>
    </source>
</evidence>